<sequence length="87" mass="10226">MIHGETKVAYIINFIELIYKKLRIVSHFIPNEIWDNMMEKVKTFIYMHKGKKSIDTSTFYQVISSILIDRWTKSCSPSPLHGSLFES</sequence>
<dbReference type="OrthoDB" id="1937290at2759"/>
<name>A0A371HJF8_MUCPR</name>
<dbReference type="EMBL" id="QJKJ01002452">
    <property type="protein sequence ID" value="RDY02832.1"/>
    <property type="molecule type" value="Genomic_DNA"/>
</dbReference>
<organism evidence="1 2">
    <name type="scientific">Mucuna pruriens</name>
    <name type="common">Velvet bean</name>
    <name type="synonym">Dolichos pruriens</name>
    <dbReference type="NCBI Taxonomy" id="157652"/>
    <lineage>
        <taxon>Eukaryota</taxon>
        <taxon>Viridiplantae</taxon>
        <taxon>Streptophyta</taxon>
        <taxon>Embryophyta</taxon>
        <taxon>Tracheophyta</taxon>
        <taxon>Spermatophyta</taxon>
        <taxon>Magnoliopsida</taxon>
        <taxon>eudicotyledons</taxon>
        <taxon>Gunneridae</taxon>
        <taxon>Pentapetalae</taxon>
        <taxon>rosids</taxon>
        <taxon>fabids</taxon>
        <taxon>Fabales</taxon>
        <taxon>Fabaceae</taxon>
        <taxon>Papilionoideae</taxon>
        <taxon>50 kb inversion clade</taxon>
        <taxon>NPAAA clade</taxon>
        <taxon>indigoferoid/millettioid clade</taxon>
        <taxon>Phaseoleae</taxon>
        <taxon>Mucuna</taxon>
    </lineage>
</organism>
<dbReference type="AlphaFoldDB" id="A0A371HJF8"/>
<reference evidence="1" key="1">
    <citation type="submission" date="2018-05" db="EMBL/GenBank/DDBJ databases">
        <title>Draft genome of Mucuna pruriens seed.</title>
        <authorList>
            <person name="Nnadi N.E."/>
            <person name="Vos R."/>
            <person name="Hasami M.H."/>
            <person name="Devisetty U.K."/>
            <person name="Aguiy J.C."/>
        </authorList>
    </citation>
    <scope>NUCLEOTIDE SEQUENCE [LARGE SCALE GENOMIC DNA]</scope>
    <source>
        <strain evidence="1">JCA_2017</strain>
    </source>
</reference>
<feature type="non-terminal residue" evidence="1">
    <location>
        <position position="1"/>
    </location>
</feature>
<keyword evidence="2" id="KW-1185">Reference proteome</keyword>
<proteinExistence type="predicted"/>
<gene>
    <name evidence="1" type="ORF">CR513_13669</name>
</gene>
<evidence type="ECO:0000313" key="1">
    <source>
        <dbReference type="EMBL" id="RDY02832.1"/>
    </source>
</evidence>
<comment type="caution">
    <text evidence="1">The sequence shown here is derived from an EMBL/GenBank/DDBJ whole genome shotgun (WGS) entry which is preliminary data.</text>
</comment>
<protein>
    <submittedName>
        <fullName evidence="1">Uncharacterized protein</fullName>
    </submittedName>
</protein>
<evidence type="ECO:0000313" key="2">
    <source>
        <dbReference type="Proteomes" id="UP000257109"/>
    </source>
</evidence>
<dbReference type="Proteomes" id="UP000257109">
    <property type="component" value="Unassembled WGS sequence"/>
</dbReference>
<accession>A0A371HJF8</accession>